<dbReference type="RefSeq" id="WP_046098993.1">
    <property type="nucleotide sequence ID" value="NZ_CP104917.1"/>
</dbReference>
<evidence type="ECO:0000256" key="1">
    <source>
        <dbReference type="ARBA" id="ARBA00022884"/>
    </source>
</evidence>
<dbReference type="EMBL" id="UFSW01000001">
    <property type="protein sequence ID" value="SUU97473.1"/>
    <property type="molecule type" value="Genomic_DNA"/>
</dbReference>
<keyword evidence="1" id="KW-0694">RNA-binding</keyword>
<evidence type="ECO:0000313" key="6">
    <source>
        <dbReference type="Proteomes" id="UP000294229"/>
    </source>
</evidence>
<dbReference type="Pfam" id="PF04352">
    <property type="entry name" value="ProQ"/>
    <property type="match status" value="1"/>
</dbReference>
<evidence type="ECO:0000313" key="4">
    <source>
        <dbReference type="EMBL" id="SUU97473.1"/>
    </source>
</evidence>
<name>A0A0F5EUU5_AVIPA</name>
<dbReference type="Gene3D" id="1.10.1710.10">
    <property type="entry name" value="ProQ/FinO domain"/>
    <property type="match status" value="1"/>
</dbReference>
<proteinExistence type="predicted"/>
<sequence length="152" mass="17986">MSTKTSKDRDKLTISKLQEKFPNAFYNTKPLIPEIVDQMIEALADDPLSKLVKSAMRYYMRTPKYLRNLAYKKWLRDINGSKVRLISMEERQYARTQLEHIRKRNSLTDAEYRFAQALAKESKIDYQKAMLLEQPNKQQKTLVIIKKTIDPE</sequence>
<dbReference type="InterPro" id="IPR016103">
    <property type="entry name" value="ProQ/FinO"/>
</dbReference>
<reference evidence="3 6" key="2">
    <citation type="submission" date="2018-11" db="EMBL/GenBank/DDBJ databases">
        <title>Sequencing Av. paragallinarum serogroups.</title>
        <authorList>
            <person name="Hellmuth J.E."/>
            <person name="Boucher C.E."/>
            <person name="Cason E.D."/>
        </authorList>
    </citation>
    <scope>NUCLEOTIDE SEQUENCE [LARGE SCALE GENOMIC DNA]</scope>
    <source>
        <strain evidence="3 6">SA-3</strain>
    </source>
</reference>
<evidence type="ECO:0000313" key="3">
    <source>
        <dbReference type="EMBL" id="RZN54027.1"/>
    </source>
</evidence>
<feature type="domain" description="ProQ/FinO" evidence="2">
    <location>
        <begin position="6"/>
        <end position="114"/>
    </location>
</feature>
<dbReference type="InterPro" id="IPR036442">
    <property type="entry name" value="ProQ/FinO_sf"/>
</dbReference>
<accession>A0A0F5EUU5</accession>
<organism evidence="3 6">
    <name type="scientific">Avibacterium paragallinarum</name>
    <name type="common">Haemophilus gallinarum</name>
    <dbReference type="NCBI Taxonomy" id="728"/>
    <lineage>
        <taxon>Bacteria</taxon>
        <taxon>Pseudomonadati</taxon>
        <taxon>Pseudomonadota</taxon>
        <taxon>Gammaproteobacteria</taxon>
        <taxon>Pasteurellales</taxon>
        <taxon>Pasteurellaceae</taxon>
        <taxon>Avibacterium</taxon>
    </lineage>
</organism>
<evidence type="ECO:0000313" key="5">
    <source>
        <dbReference type="Proteomes" id="UP000254620"/>
    </source>
</evidence>
<dbReference type="SMART" id="SM00945">
    <property type="entry name" value="ProQ"/>
    <property type="match status" value="1"/>
</dbReference>
<dbReference type="Proteomes" id="UP000254620">
    <property type="component" value="Unassembled WGS sequence"/>
</dbReference>
<gene>
    <name evidence="3" type="ORF">EIG79_12180</name>
    <name evidence="4" type="ORF">NCTC10926_00861</name>
</gene>
<evidence type="ECO:0000259" key="2">
    <source>
        <dbReference type="SMART" id="SM00945"/>
    </source>
</evidence>
<dbReference type="Proteomes" id="UP000294229">
    <property type="component" value="Unassembled WGS sequence"/>
</dbReference>
<dbReference type="GO" id="GO:0003723">
    <property type="term" value="F:RNA binding"/>
    <property type="evidence" value="ECO:0007669"/>
    <property type="project" value="UniProtKB-KW"/>
</dbReference>
<protein>
    <submittedName>
        <fullName evidence="4">ProP expression regulator</fullName>
    </submittedName>
</protein>
<dbReference type="EMBL" id="RQXS01000117">
    <property type="protein sequence ID" value="RZN54027.1"/>
    <property type="molecule type" value="Genomic_DNA"/>
</dbReference>
<dbReference type="OrthoDB" id="5685354at2"/>
<dbReference type="AlphaFoldDB" id="A0A0F5EUU5"/>
<reference evidence="4 5" key="1">
    <citation type="submission" date="2018-06" db="EMBL/GenBank/DDBJ databases">
        <authorList>
            <consortium name="Pathogen Informatics"/>
            <person name="Doyle S."/>
        </authorList>
    </citation>
    <scope>NUCLEOTIDE SEQUENCE [LARGE SCALE GENOMIC DNA]</scope>
    <source>
        <strain evidence="4 5">NCTC10926</strain>
    </source>
</reference>
<dbReference type="SUPFAM" id="SSF48657">
    <property type="entry name" value="FinO-like"/>
    <property type="match status" value="1"/>
</dbReference>